<keyword evidence="2" id="KW-1133">Transmembrane helix</keyword>
<feature type="domain" description="Septin-type G" evidence="3">
    <location>
        <begin position="56"/>
        <end position="254"/>
    </location>
</feature>
<evidence type="ECO:0000256" key="2">
    <source>
        <dbReference type="SAM" id="Phobius"/>
    </source>
</evidence>
<keyword evidence="1" id="KW-0547">Nucleotide-binding</keyword>
<dbReference type="Pfam" id="PF00735">
    <property type="entry name" value="Septin"/>
    <property type="match status" value="1"/>
</dbReference>
<comment type="caution">
    <text evidence="4">The sequence shown here is derived from an EMBL/GenBank/DDBJ whole genome shotgun (WGS) entry which is preliminary data.</text>
</comment>
<evidence type="ECO:0000313" key="4">
    <source>
        <dbReference type="EMBL" id="RCH89589.1"/>
    </source>
</evidence>
<evidence type="ECO:0000259" key="3">
    <source>
        <dbReference type="Pfam" id="PF00735"/>
    </source>
</evidence>
<dbReference type="SUPFAM" id="SSF52540">
    <property type="entry name" value="P-loop containing nucleoside triphosphate hydrolases"/>
    <property type="match status" value="1"/>
</dbReference>
<accession>A0A367JI91</accession>
<dbReference type="AlphaFoldDB" id="A0A367JI91"/>
<organism evidence="4 5">
    <name type="scientific">Rhizopus azygosporus</name>
    <name type="common">Rhizopus microsporus var. azygosporus</name>
    <dbReference type="NCBI Taxonomy" id="86630"/>
    <lineage>
        <taxon>Eukaryota</taxon>
        <taxon>Fungi</taxon>
        <taxon>Fungi incertae sedis</taxon>
        <taxon>Mucoromycota</taxon>
        <taxon>Mucoromycotina</taxon>
        <taxon>Mucoromycetes</taxon>
        <taxon>Mucorales</taxon>
        <taxon>Mucorineae</taxon>
        <taxon>Rhizopodaceae</taxon>
        <taxon>Rhizopus</taxon>
    </lineage>
</organism>
<dbReference type="InterPro" id="IPR027417">
    <property type="entry name" value="P-loop_NTPase"/>
</dbReference>
<sequence>MSKNIFEMLKYVQDTSFDTEFGVKSVNDSLLLDSKSTLTKRNSITTTSLLKDGTSHFRIIICGDSGIGKSALVHALSTADNSDNTTRANPPSSFEPTEYFLPSTDICVVDTCGYGASIRPDTIFSNTKNYLEKQFEKTNSLLNPHCRDDQRLVYLLEQAPTVSTHVDVCLYLIMGRLKPVDLEYMRYIHDLVNIIPVIIQPDLSVKMNQMTEQRLDMIQTLYQNQIKFCTFGFTQDEILSQCKEASLYCIPFVLNWSSTKPLFHGLAQIKQALFNVHLYHLRKQTNYRFIQWRHQQAIVVNDTSVCSSISTSSSSNLSTSSSVYSSLSTAEQQKISEYISKRRQQLDKELLLQEKRLKQEFQKLNQHKKKEYLLKELGLLQDQEKQDFEKLDKQKKKECLLKELGFLQKQEKQINRNLFILIAALLSCLCLLAVYKFLNKKYCLPS</sequence>
<feature type="transmembrane region" description="Helical" evidence="2">
    <location>
        <begin position="418"/>
        <end position="438"/>
    </location>
</feature>
<dbReference type="OrthoDB" id="5340910at2759"/>
<dbReference type="InterPro" id="IPR030379">
    <property type="entry name" value="G_SEPTIN_dom"/>
</dbReference>
<keyword evidence="5" id="KW-1185">Reference proteome</keyword>
<dbReference type="PANTHER" id="PTHR18884">
    <property type="entry name" value="SEPTIN"/>
    <property type="match status" value="1"/>
</dbReference>
<dbReference type="Proteomes" id="UP000252139">
    <property type="component" value="Unassembled WGS sequence"/>
</dbReference>
<dbReference type="EMBL" id="PJQL01001262">
    <property type="protein sequence ID" value="RCH89589.1"/>
    <property type="molecule type" value="Genomic_DNA"/>
</dbReference>
<protein>
    <recommendedName>
        <fullName evidence="3">Septin-type G domain-containing protein</fullName>
    </recommendedName>
</protein>
<name>A0A367JI91_RHIAZ</name>
<keyword evidence="2" id="KW-0472">Membrane</keyword>
<keyword evidence="1" id="KW-0342">GTP-binding</keyword>
<comment type="similarity">
    <text evidence="1">Belongs to the TRAFAC class TrmE-Era-EngA-EngB-Septin-like GTPase superfamily. Septin GTPase family.</text>
</comment>
<dbReference type="Gene3D" id="3.40.50.300">
    <property type="entry name" value="P-loop containing nucleotide triphosphate hydrolases"/>
    <property type="match status" value="1"/>
</dbReference>
<dbReference type="STRING" id="86630.A0A367JI91"/>
<gene>
    <name evidence="4" type="ORF">CU097_007188</name>
</gene>
<dbReference type="GO" id="GO:0005525">
    <property type="term" value="F:GTP binding"/>
    <property type="evidence" value="ECO:0007669"/>
    <property type="project" value="UniProtKB-KW"/>
</dbReference>
<evidence type="ECO:0000313" key="5">
    <source>
        <dbReference type="Proteomes" id="UP000252139"/>
    </source>
</evidence>
<proteinExistence type="inferred from homology"/>
<evidence type="ECO:0000256" key="1">
    <source>
        <dbReference type="RuleBase" id="RU004560"/>
    </source>
</evidence>
<reference evidence="4 5" key="1">
    <citation type="journal article" date="2018" name="G3 (Bethesda)">
        <title>Phylogenetic and Phylogenomic Definition of Rhizopus Species.</title>
        <authorList>
            <person name="Gryganskyi A.P."/>
            <person name="Golan J."/>
            <person name="Dolatabadi S."/>
            <person name="Mondo S."/>
            <person name="Robb S."/>
            <person name="Idnurm A."/>
            <person name="Muszewska A."/>
            <person name="Steczkiewicz K."/>
            <person name="Masonjones S."/>
            <person name="Liao H.L."/>
            <person name="Gajdeczka M.T."/>
            <person name="Anike F."/>
            <person name="Vuek A."/>
            <person name="Anishchenko I.M."/>
            <person name="Voigt K."/>
            <person name="de Hoog G.S."/>
            <person name="Smith M.E."/>
            <person name="Heitman J."/>
            <person name="Vilgalys R."/>
            <person name="Stajich J.E."/>
        </authorList>
    </citation>
    <scope>NUCLEOTIDE SEQUENCE [LARGE SCALE GENOMIC DNA]</scope>
    <source>
        <strain evidence="4 5">CBS 357.93</strain>
    </source>
</reference>
<keyword evidence="2" id="KW-0812">Transmembrane</keyword>